<accession>A0AAN1UVG1</accession>
<dbReference type="Pfam" id="PF18914">
    <property type="entry name" value="DUF5666"/>
    <property type="match status" value="1"/>
</dbReference>
<dbReference type="AlphaFoldDB" id="A0AAN1UVG1"/>
<feature type="signal peptide" evidence="1">
    <location>
        <begin position="1"/>
        <end position="21"/>
    </location>
</feature>
<gene>
    <name evidence="3" type="ORF">DOP62_04580</name>
</gene>
<evidence type="ECO:0000259" key="2">
    <source>
        <dbReference type="Pfam" id="PF18914"/>
    </source>
</evidence>
<evidence type="ECO:0000313" key="4">
    <source>
        <dbReference type="Proteomes" id="UP000267249"/>
    </source>
</evidence>
<name>A0AAN1UVG1_SYNEL</name>
<organism evidence="3 4">
    <name type="scientific">Synechococcus elongatus PCC 11801</name>
    <dbReference type="NCBI Taxonomy" id="2219813"/>
    <lineage>
        <taxon>Bacteria</taxon>
        <taxon>Bacillati</taxon>
        <taxon>Cyanobacteriota</taxon>
        <taxon>Cyanophyceae</taxon>
        <taxon>Synechococcales</taxon>
        <taxon>Synechococcaceae</taxon>
        <taxon>Synechococcus</taxon>
    </lineage>
</organism>
<evidence type="ECO:0000256" key="1">
    <source>
        <dbReference type="SAM" id="SignalP"/>
    </source>
</evidence>
<dbReference type="RefSeq" id="WP_208675997.1">
    <property type="nucleotide sequence ID" value="NZ_CP030139.2"/>
</dbReference>
<reference evidence="3 4" key="1">
    <citation type="journal article" date="2018" name="Sci. Rep.">
        <title>Genome Features and Biochemical Characteristics of a Robust, Fast Growing and Naturally Transformable Cyanobacterium Synechococcus elongatus PCC 11801 Isolated from India.</title>
        <authorList>
            <person name="Jaiswal D."/>
            <person name="Sengupta A."/>
            <person name="Sohoni S."/>
            <person name="Sengupta S."/>
            <person name="Phadnavis A.G."/>
            <person name="Pakrasi H.B."/>
            <person name="Wangikar P.P."/>
        </authorList>
    </citation>
    <scope>NUCLEOTIDE SEQUENCE [LARGE SCALE GENOMIC DNA]</scope>
    <source>
        <strain evidence="3 4">PCC 11801</strain>
    </source>
</reference>
<dbReference type="EMBL" id="CP030139">
    <property type="protein sequence ID" value="AZB73630.1"/>
    <property type="molecule type" value="Genomic_DNA"/>
</dbReference>
<sequence length="86" mass="9420">MKPLLWLAIASLSLLSLPAQAKEDFYGIIQQRPSGTVGTWTIGDRAVTVTDQTELEGNLVVGTCVEVDFDNGRVEEIEVEPLSKCR</sequence>
<keyword evidence="1" id="KW-0732">Signal</keyword>
<proteinExistence type="predicted"/>
<dbReference type="Proteomes" id="UP000267249">
    <property type="component" value="Chromosome"/>
</dbReference>
<feature type="chain" id="PRO_5042832794" evidence="1">
    <location>
        <begin position="22"/>
        <end position="86"/>
    </location>
</feature>
<feature type="domain" description="DUF5666" evidence="2">
    <location>
        <begin position="27"/>
        <end position="69"/>
    </location>
</feature>
<protein>
    <submittedName>
        <fullName evidence="3">DUF5666 domain-containing protein</fullName>
    </submittedName>
</protein>
<dbReference type="InterPro" id="IPR043724">
    <property type="entry name" value="DUF5666"/>
</dbReference>
<evidence type="ECO:0000313" key="3">
    <source>
        <dbReference type="EMBL" id="AZB73630.1"/>
    </source>
</evidence>